<dbReference type="AlphaFoldDB" id="X8JHD3"/>
<comment type="caution">
    <text evidence="1">The sequence shown here is derived from an EMBL/GenBank/DDBJ whole genome shotgun (WGS) entry which is preliminary data.</text>
</comment>
<accession>X8JHD3</accession>
<gene>
    <name evidence="1" type="ORF">RSOL_419410</name>
</gene>
<protein>
    <submittedName>
        <fullName evidence="1">Uncharacterized protein</fullName>
    </submittedName>
</protein>
<dbReference type="EMBL" id="JATN01000318">
    <property type="protein sequence ID" value="EUC62378.1"/>
    <property type="molecule type" value="Genomic_DNA"/>
</dbReference>
<evidence type="ECO:0000313" key="1">
    <source>
        <dbReference type="EMBL" id="EUC62378.1"/>
    </source>
</evidence>
<proteinExistence type="predicted"/>
<evidence type="ECO:0000313" key="2">
    <source>
        <dbReference type="Proteomes" id="UP000030108"/>
    </source>
</evidence>
<organism evidence="1 2">
    <name type="scientific">Rhizoctonia solani AG-3 Rhs1AP</name>
    <dbReference type="NCBI Taxonomy" id="1086054"/>
    <lineage>
        <taxon>Eukaryota</taxon>
        <taxon>Fungi</taxon>
        <taxon>Dikarya</taxon>
        <taxon>Basidiomycota</taxon>
        <taxon>Agaricomycotina</taxon>
        <taxon>Agaricomycetes</taxon>
        <taxon>Cantharellales</taxon>
        <taxon>Ceratobasidiaceae</taxon>
        <taxon>Rhizoctonia</taxon>
    </lineage>
</organism>
<sequence length="34" mass="3685">MVRNRGFGCGALNMSHLTLSTLPTRRTMAPVAPQ</sequence>
<dbReference type="Proteomes" id="UP000030108">
    <property type="component" value="Unassembled WGS sequence"/>
</dbReference>
<name>X8JHD3_9AGAM</name>
<reference evidence="2" key="1">
    <citation type="journal article" date="2014" name="Genome Announc.">
        <title>Draft genome sequence of the plant-pathogenic soil fungus Rhizoctonia solani anastomosis group 3 strain Rhs1AP.</title>
        <authorList>
            <person name="Cubeta M.A."/>
            <person name="Thomas E."/>
            <person name="Dean R.A."/>
            <person name="Jabaji S."/>
            <person name="Neate S.M."/>
            <person name="Tavantzis S."/>
            <person name="Toda T."/>
            <person name="Vilgalys R."/>
            <person name="Bharathan N."/>
            <person name="Fedorova-Abrams N."/>
            <person name="Pakala S.B."/>
            <person name="Pakala S.M."/>
            <person name="Zafar N."/>
            <person name="Joardar V."/>
            <person name="Losada L."/>
            <person name="Nierman W.C."/>
        </authorList>
    </citation>
    <scope>NUCLEOTIDE SEQUENCE [LARGE SCALE GENOMIC DNA]</scope>
    <source>
        <strain evidence="2">AG-3</strain>
    </source>
</reference>